<dbReference type="WBParaSite" id="SSLN_0001987701-mRNA-1">
    <property type="protein sequence ID" value="SSLN_0001987701-mRNA-1"/>
    <property type="gene ID" value="SSLN_0001987701"/>
</dbReference>
<gene>
    <name evidence="1" type="ORF">SSLN_LOCUS19153</name>
</gene>
<name>A0A183TRQ5_SCHSO</name>
<evidence type="ECO:0000313" key="1">
    <source>
        <dbReference type="EMBL" id="VDM05539.1"/>
    </source>
</evidence>
<keyword evidence="2" id="KW-1185">Reference proteome</keyword>
<evidence type="ECO:0000313" key="3">
    <source>
        <dbReference type="WBParaSite" id="SSLN_0001987701-mRNA-1"/>
    </source>
</evidence>
<dbReference type="Proteomes" id="UP000275846">
    <property type="component" value="Unassembled WGS sequence"/>
</dbReference>
<dbReference type="OrthoDB" id="6783238at2759"/>
<dbReference type="EMBL" id="UYSU01046440">
    <property type="protein sequence ID" value="VDM05539.1"/>
    <property type="molecule type" value="Genomic_DNA"/>
</dbReference>
<proteinExistence type="predicted"/>
<dbReference type="AlphaFoldDB" id="A0A183TRQ5"/>
<protein>
    <submittedName>
        <fullName evidence="3">Reverse transcriptase domain-containing protein</fullName>
    </submittedName>
</protein>
<reference evidence="3" key="1">
    <citation type="submission" date="2016-06" db="UniProtKB">
        <authorList>
            <consortium name="WormBaseParasite"/>
        </authorList>
    </citation>
    <scope>IDENTIFICATION</scope>
</reference>
<reference evidence="1 2" key="2">
    <citation type="submission" date="2018-11" db="EMBL/GenBank/DDBJ databases">
        <authorList>
            <consortium name="Pathogen Informatics"/>
        </authorList>
    </citation>
    <scope>NUCLEOTIDE SEQUENCE [LARGE SCALE GENOMIC DNA]</scope>
    <source>
        <strain evidence="1 2">NST_G2</strain>
    </source>
</reference>
<sequence length="82" mass="9184">MQAPTRVSTTTIHDLVFADDCALNTVKEEDMERSMVLFAEGCANFGLTISIAKTVVMRQPPTSAEYNARRINQEKSIMFEVN</sequence>
<accession>A0A183TRQ5</accession>
<organism evidence="3">
    <name type="scientific">Schistocephalus solidus</name>
    <name type="common">Tapeworm</name>
    <dbReference type="NCBI Taxonomy" id="70667"/>
    <lineage>
        <taxon>Eukaryota</taxon>
        <taxon>Metazoa</taxon>
        <taxon>Spiralia</taxon>
        <taxon>Lophotrochozoa</taxon>
        <taxon>Platyhelminthes</taxon>
        <taxon>Cestoda</taxon>
        <taxon>Eucestoda</taxon>
        <taxon>Diphyllobothriidea</taxon>
        <taxon>Diphyllobothriidae</taxon>
        <taxon>Schistocephalus</taxon>
    </lineage>
</organism>
<evidence type="ECO:0000313" key="2">
    <source>
        <dbReference type="Proteomes" id="UP000275846"/>
    </source>
</evidence>